<proteinExistence type="predicted"/>
<name>A0A9W6WRJ2_9STRA</name>
<dbReference type="AlphaFoldDB" id="A0A9W6WRJ2"/>
<organism evidence="1 2">
    <name type="scientific">Phytophthora fragariaefolia</name>
    <dbReference type="NCBI Taxonomy" id="1490495"/>
    <lineage>
        <taxon>Eukaryota</taxon>
        <taxon>Sar</taxon>
        <taxon>Stramenopiles</taxon>
        <taxon>Oomycota</taxon>
        <taxon>Peronosporomycetes</taxon>
        <taxon>Peronosporales</taxon>
        <taxon>Peronosporaceae</taxon>
        <taxon>Phytophthora</taxon>
    </lineage>
</organism>
<evidence type="ECO:0000313" key="1">
    <source>
        <dbReference type="EMBL" id="GMF14704.1"/>
    </source>
</evidence>
<gene>
    <name evidence="1" type="ORF">Pfra01_000014900</name>
</gene>
<sequence length="227" mass="25720">MEVRALCWELVQPPRLNAKFRPPHFSFYNGVQRQQFFRQRTVLETSTTYYICSRYRADCRARLIVRDNAVTARNDHTCNEDAEAAQAPAITDVRAEMRTALQEASLADLSLPPSLVWERVMASLPEAYPTATLNTIPRLPSISIVKYTRTQAIGSDAFRAIESVPIRNVSEDDRRPFLQFNVVHMDNIDILGLDIQTSFADPATRAPRSSSTARSRWCLARSRNASS</sequence>
<protein>
    <submittedName>
        <fullName evidence="1">Unnamed protein product</fullName>
    </submittedName>
</protein>
<evidence type="ECO:0000313" key="2">
    <source>
        <dbReference type="Proteomes" id="UP001165121"/>
    </source>
</evidence>
<dbReference type="EMBL" id="BSXT01000012">
    <property type="protein sequence ID" value="GMF14704.1"/>
    <property type="molecule type" value="Genomic_DNA"/>
</dbReference>
<keyword evidence="2" id="KW-1185">Reference proteome</keyword>
<dbReference type="Proteomes" id="UP001165121">
    <property type="component" value="Unassembled WGS sequence"/>
</dbReference>
<dbReference type="Gene3D" id="2.20.25.240">
    <property type="match status" value="1"/>
</dbReference>
<dbReference type="OrthoDB" id="125153at2759"/>
<comment type="caution">
    <text evidence="1">The sequence shown here is derived from an EMBL/GenBank/DDBJ whole genome shotgun (WGS) entry which is preliminary data.</text>
</comment>
<accession>A0A9W6WRJ2</accession>
<reference evidence="1" key="1">
    <citation type="submission" date="2023-04" db="EMBL/GenBank/DDBJ databases">
        <title>Phytophthora fragariaefolia NBRC 109709.</title>
        <authorList>
            <person name="Ichikawa N."/>
            <person name="Sato H."/>
            <person name="Tonouchi N."/>
        </authorList>
    </citation>
    <scope>NUCLEOTIDE SEQUENCE</scope>
    <source>
        <strain evidence="1">NBRC 109709</strain>
    </source>
</reference>